<comment type="caution">
    <text evidence="2">The sequence shown here is derived from an EMBL/GenBank/DDBJ whole genome shotgun (WGS) entry which is preliminary data.</text>
</comment>
<keyword evidence="1" id="KW-0472">Membrane</keyword>
<dbReference type="PANTHER" id="PTHR43471">
    <property type="entry name" value="ABC TRANSPORTER PERMEASE"/>
    <property type="match status" value="1"/>
</dbReference>
<protein>
    <submittedName>
        <fullName evidence="2">ABC transporter permease</fullName>
    </submittedName>
</protein>
<feature type="transmembrane region" description="Helical" evidence="1">
    <location>
        <begin position="80"/>
        <end position="107"/>
    </location>
</feature>
<feature type="transmembrane region" description="Helical" evidence="1">
    <location>
        <begin position="25"/>
        <end position="45"/>
    </location>
</feature>
<reference evidence="2 3" key="1">
    <citation type="submission" date="2018-10" db="EMBL/GenBank/DDBJ databases">
        <title>Staphylococcus pseudoxylosus sp. nov., isolated from bovine mastitis.</title>
        <authorList>
            <person name="Macfadyen A.C."/>
            <person name="Leroy S."/>
            <person name="Harrison E.M."/>
            <person name="Parkhill J."/>
            <person name="Holmes M.A."/>
            <person name="Paterson G.K."/>
        </authorList>
    </citation>
    <scope>NUCLEOTIDE SEQUENCE [LARGE SCALE GENOMIC DNA]</scope>
    <source>
        <strain evidence="2 3">S04009</strain>
    </source>
</reference>
<feature type="transmembrane region" description="Helical" evidence="1">
    <location>
        <begin position="137"/>
        <end position="163"/>
    </location>
</feature>
<dbReference type="Pfam" id="PF12679">
    <property type="entry name" value="ABC2_membrane_2"/>
    <property type="match status" value="1"/>
</dbReference>
<name>A0AAQ0MJR0_9STAP</name>
<sequence length="270" mass="29972">MVNYKNVMNIVLKDLLETKSDKGMIAPLLIVPFIFSVFLPLLVILGGSNHVMVNFIGGVKIFTEQLPFNFIPLDLSEGEVMVYAILMYFFVPLFLLIPVMISTIISTSSFTGEKERKTIEGLLYTPITNKELMLGKILASAIPSIIITWVSLIVYGMIIDIYAINVLGELIFPNLNWLIISLLLSPLVTFLSISLVVSISHRVKTSKSAQFISMLLILPIIGLIVSQASGTILFGSVVSLILSIILVVLDIILYFIIAKTFNRDKFITKI</sequence>
<dbReference type="GO" id="GO:0016020">
    <property type="term" value="C:membrane"/>
    <property type="evidence" value="ECO:0007669"/>
    <property type="project" value="UniProtKB-SubCell"/>
</dbReference>
<keyword evidence="1" id="KW-0812">Transmembrane</keyword>
<dbReference type="AlphaFoldDB" id="A0AAQ0MJR0"/>
<feature type="transmembrane region" description="Helical" evidence="1">
    <location>
        <begin position="232"/>
        <end position="257"/>
    </location>
</feature>
<feature type="transmembrane region" description="Helical" evidence="1">
    <location>
        <begin position="175"/>
        <end position="197"/>
    </location>
</feature>
<dbReference type="EMBL" id="RCVN01000005">
    <property type="protein sequence ID" value="RMI85447.1"/>
    <property type="molecule type" value="Genomic_DNA"/>
</dbReference>
<proteinExistence type="predicted"/>
<accession>A0AAQ0MJR0</accession>
<keyword evidence="3" id="KW-1185">Reference proteome</keyword>
<feature type="transmembrane region" description="Helical" evidence="1">
    <location>
        <begin position="209"/>
        <end position="226"/>
    </location>
</feature>
<evidence type="ECO:0000313" key="3">
    <source>
        <dbReference type="Proteomes" id="UP000269505"/>
    </source>
</evidence>
<dbReference type="Proteomes" id="UP000269505">
    <property type="component" value="Unassembled WGS sequence"/>
</dbReference>
<keyword evidence="1" id="KW-1133">Transmembrane helix</keyword>
<gene>
    <name evidence="2" type="ORF">D9V42_05725</name>
</gene>
<dbReference type="GO" id="GO:0140359">
    <property type="term" value="F:ABC-type transporter activity"/>
    <property type="evidence" value="ECO:0007669"/>
    <property type="project" value="InterPro"/>
</dbReference>
<evidence type="ECO:0000313" key="2">
    <source>
        <dbReference type="EMBL" id="RMI85447.1"/>
    </source>
</evidence>
<evidence type="ECO:0000256" key="1">
    <source>
        <dbReference type="SAM" id="Phobius"/>
    </source>
</evidence>
<dbReference type="PANTHER" id="PTHR43471:SF1">
    <property type="entry name" value="ABC TRANSPORTER PERMEASE PROTEIN NOSY-RELATED"/>
    <property type="match status" value="1"/>
</dbReference>
<organism evidence="2 3">
    <name type="scientific">Staphylococcus pseudoxylosus</name>
    <dbReference type="NCBI Taxonomy" id="2282419"/>
    <lineage>
        <taxon>Bacteria</taxon>
        <taxon>Bacillati</taxon>
        <taxon>Bacillota</taxon>
        <taxon>Bacilli</taxon>
        <taxon>Bacillales</taxon>
        <taxon>Staphylococcaceae</taxon>
        <taxon>Staphylococcus</taxon>
    </lineage>
</organism>